<dbReference type="SMART" id="SM00342">
    <property type="entry name" value="HTH_ARAC"/>
    <property type="match status" value="1"/>
</dbReference>
<dbReference type="InterPro" id="IPR053142">
    <property type="entry name" value="PchR_regulatory_protein"/>
</dbReference>
<keyword evidence="3" id="KW-0804">Transcription</keyword>
<evidence type="ECO:0000256" key="1">
    <source>
        <dbReference type="ARBA" id="ARBA00023015"/>
    </source>
</evidence>
<accession>A0ABR7Y6U9</accession>
<dbReference type="InterPro" id="IPR020449">
    <property type="entry name" value="Tscrpt_reg_AraC-type_HTH"/>
</dbReference>
<dbReference type="PANTHER" id="PTHR47893:SF1">
    <property type="entry name" value="REGULATORY PROTEIN PCHR"/>
    <property type="match status" value="1"/>
</dbReference>
<organism evidence="5 6">
    <name type="scientific">Sphingobacterium arenae</name>
    <dbReference type="NCBI Taxonomy" id="1280598"/>
    <lineage>
        <taxon>Bacteria</taxon>
        <taxon>Pseudomonadati</taxon>
        <taxon>Bacteroidota</taxon>
        <taxon>Sphingobacteriia</taxon>
        <taxon>Sphingobacteriales</taxon>
        <taxon>Sphingobacteriaceae</taxon>
        <taxon>Sphingobacterium</taxon>
    </lineage>
</organism>
<evidence type="ECO:0000256" key="3">
    <source>
        <dbReference type="ARBA" id="ARBA00023163"/>
    </source>
</evidence>
<dbReference type="Gene3D" id="1.10.10.60">
    <property type="entry name" value="Homeodomain-like"/>
    <property type="match status" value="1"/>
</dbReference>
<sequence length="335" mass="39407">MSDNIKKQEMYYWVERLGVSLTPTRSELDMLYLNQLKIIDLMPEMLVMVRSVVAKETFSIRRKPITAFENGISISFQNIINSPSKIAVKEKQVLQQTQPHVRIIPLHVESDVSFPKDINIQQVTIIVSLDYLKSFIGKDHIKFDYLFNNEKTLWIEEFMSPEIAEVANDISITKIPDTLSDAYYKLKSLELLFYLFKNLSRRTNVTHQHLSKYEQESVYNVRDKIAASIDKPFIQEELVKLSGMNVIKLRKLFTQVFGKGMYPYYQHVRMQEAARLLREEHLSVSEVGYQLGFSNLSYFGRLFERHFGCKPKKWTQNNMNRYKNSDINKEYSQIQ</sequence>
<dbReference type="InterPro" id="IPR009057">
    <property type="entry name" value="Homeodomain-like_sf"/>
</dbReference>
<keyword evidence="2" id="KW-0238">DNA-binding</keyword>
<dbReference type="PANTHER" id="PTHR47893">
    <property type="entry name" value="REGULATORY PROTEIN PCHR"/>
    <property type="match status" value="1"/>
</dbReference>
<keyword evidence="1" id="KW-0805">Transcription regulation</keyword>
<proteinExistence type="predicted"/>
<dbReference type="EMBL" id="JACNYK010000004">
    <property type="protein sequence ID" value="MBD1427026.1"/>
    <property type="molecule type" value="Genomic_DNA"/>
</dbReference>
<evidence type="ECO:0000256" key="2">
    <source>
        <dbReference type="ARBA" id="ARBA00023125"/>
    </source>
</evidence>
<name>A0ABR7Y6U9_9SPHI</name>
<feature type="domain" description="HTH araC/xylS-type" evidence="4">
    <location>
        <begin position="219"/>
        <end position="317"/>
    </location>
</feature>
<dbReference type="RefSeq" id="WP_190310161.1">
    <property type="nucleotide sequence ID" value="NZ_JACNYK010000004.1"/>
</dbReference>
<dbReference type="PROSITE" id="PS00041">
    <property type="entry name" value="HTH_ARAC_FAMILY_1"/>
    <property type="match status" value="1"/>
</dbReference>
<evidence type="ECO:0000313" key="6">
    <source>
        <dbReference type="Proteomes" id="UP000606494"/>
    </source>
</evidence>
<dbReference type="SUPFAM" id="SSF46689">
    <property type="entry name" value="Homeodomain-like"/>
    <property type="match status" value="1"/>
</dbReference>
<dbReference type="PROSITE" id="PS01124">
    <property type="entry name" value="HTH_ARAC_FAMILY_2"/>
    <property type="match status" value="1"/>
</dbReference>
<dbReference type="Pfam" id="PF12833">
    <property type="entry name" value="HTH_18"/>
    <property type="match status" value="1"/>
</dbReference>
<comment type="caution">
    <text evidence="5">The sequence shown here is derived from an EMBL/GenBank/DDBJ whole genome shotgun (WGS) entry which is preliminary data.</text>
</comment>
<dbReference type="Proteomes" id="UP000606494">
    <property type="component" value="Unassembled WGS sequence"/>
</dbReference>
<gene>
    <name evidence="5" type="ORF">H8B17_15700</name>
</gene>
<dbReference type="InterPro" id="IPR018062">
    <property type="entry name" value="HTH_AraC-typ_CS"/>
</dbReference>
<dbReference type="InterPro" id="IPR018060">
    <property type="entry name" value="HTH_AraC"/>
</dbReference>
<keyword evidence="6" id="KW-1185">Reference proteome</keyword>
<reference evidence="5 6" key="1">
    <citation type="submission" date="2020-08" db="EMBL/GenBank/DDBJ databases">
        <title>Sphingobacterium sp. DN00404 isolated from aquaculture water.</title>
        <authorList>
            <person name="Zhang M."/>
        </authorList>
    </citation>
    <scope>NUCLEOTIDE SEQUENCE [LARGE SCALE GENOMIC DNA]</scope>
    <source>
        <strain evidence="5 6">KCTC 32294</strain>
    </source>
</reference>
<evidence type="ECO:0000313" key="5">
    <source>
        <dbReference type="EMBL" id="MBD1427026.1"/>
    </source>
</evidence>
<dbReference type="PRINTS" id="PR00032">
    <property type="entry name" value="HTHARAC"/>
</dbReference>
<protein>
    <submittedName>
        <fullName evidence="5">Helix-turn-helix transcriptional regulator</fullName>
    </submittedName>
</protein>
<evidence type="ECO:0000259" key="4">
    <source>
        <dbReference type="PROSITE" id="PS01124"/>
    </source>
</evidence>